<dbReference type="EMBL" id="CAFZ01000138">
    <property type="protein sequence ID" value="CCA71868.1"/>
    <property type="molecule type" value="Genomic_DNA"/>
</dbReference>
<evidence type="ECO:0000313" key="9">
    <source>
        <dbReference type="Proteomes" id="UP000007148"/>
    </source>
</evidence>
<gene>
    <name evidence="8" type="ORF">PIIN_05803</name>
</gene>
<accession>G4TKM5</accession>
<evidence type="ECO:0000256" key="7">
    <source>
        <dbReference type="SAM" id="SignalP"/>
    </source>
</evidence>
<keyword evidence="5 6" id="KW-0472">Membrane</keyword>
<dbReference type="GO" id="GO:0072546">
    <property type="term" value="C:EMC complex"/>
    <property type="evidence" value="ECO:0007669"/>
    <property type="project" value="TreeGrafter"/>
</dbReference>
<evidence type="ECO:0000256" key="5">
    <source>
        <dbReference type="ARBA" id="ARBA00023136"/>
    </source>
</evidence>
<dbReference type="AlphaFoldDB" id="G4TKM5"/>
<dbReference type="InParanoid" id="G4TKM5"/>
<protein>
    <submittedName>
        <fullName evidence="8">Uncharacterized protein</fullName>
    </submittedName>
</protein>
<dbReference type="eggNOG" id="ENOG502SDRY">
    <property type="taxonomic scope" value="Eukaryota"/>
</dbReference>
<feature type="transmembrane region" description="Helical" evidence="6">
    <location>
        <begin position="46"/>
        <end position="67"/>
    </location>
</feature>
<evidence type="ECO:0000256" key="4">
    <source>
        <dbReference type="ARBA" id="ARBA00022989"/>
    </source>
</evidence>
<reference evidence="8 9" key="1">
    <citation type="journal article" date="2011" name="PLoS Pathog.">
        <title>Endophytic Life Strategies Decoded by Genome and Transcriptome Analyses of the Mutualistic Root Symbiont Piriformospora indica.</title>
        <authorList>
            <person name="Zuccaro A."/>
            <person name="Lahrmann U."/>
            <person name="Guldener U."/>
            <person name="Langen G."/>
            <person name="Pfiffi S."/>
            <person name="Biedenkopf D."/>
            <person name="Wong P."/>
            <person name="Samans B."/>
            <person name="Grimm C."/>
            <person name="Basiewicz M."/>
            <person name="Murat C."/>
            <person name="Martin F."/>
            <person name="Kogel K.H."/>
        </authorList>
    </citation>
    <scope>NUCLEOTIDE SEQUENCE [LARGE SCALE GENOMIC DNA]</scope>
    <source>
        <strain evidence="8 9">DSM 11827</strain>
    </source>
</reference>
<comment type="caution">
    <text evidence="8">The sequence shown here is derived from an EMBL/GenBank/DDBJ whole genome shotgun (WGS) entry which is preliminary data.</text>
</comment>
<keyword evidence="7" id="KW-0732">Signal</keyword>
<dbReference type="PANTHER" id="PTHR28144:SF1">
    <property type="entry name" value="ER MEMBRANE PROTEIN COMPLEX SUBUNIT 5"/>
    <property type="match status" value="1"/>
</dbReference>
<evidence type="ECO:0000256" key="1">
    <source>
        <dbReference type="ARBA" id="ARBA00004127"/>
    </source>
</evidence>
<dbReference type="PANTHER" id="PTHR28144">
    <property type="entry name" value="ER MEMBRANE PROTEIN COMPLEX SUBUNIT 5"/>
    <property type="match status" value="1"/>
</dbReference>
<dbReference type="InterPro" id="IPR053279">
    <property type="entry name" value="EMC_subunit"/>
</dbReference>
<dbReference type="Proteomes" id="UP000007148">
    <property type="component" value="Unassembled WGS sequence"/>
</dbReference>
<name>G4TKM5_SERID</name>
<dbReference type="STRING" id="1109443.G4TKM5"/>
<dbReference type="GO" id="GO:0034975">
    <property type="term" value="P:protein folding in endoplasmic reticulum"/>
    <property type="evidence" value="ECO:0007669"/>
    <property type="project" value="TreeGrafter"/>
</dbReference>
<dbReference type="OrthoDB" id="44756at2759"/>
<dbReference type="HOGENOM" id="CLU_122437_2_0_1"/>
<feature type="chain" id="PRO_5003468616" evidence="7">
    <location>
        <begin position="23"/>
        <end position="103"/>
    </location>
</feature>
<comment type="subcellular location">
    <subcellularLocation>
        <location evidence="1">Endomembrane system</location>
        <topology evidence="1">Multi-pass membrane protein</topology>
    </subcellularLocation>
</comment>
<keyword evidence="3 6" id="KW-0812">Transmembrane</keyword>
<keyword evidence="9" id="KW-1185">Reference proteome</keyword>
<comment type="similarity">
    <text evidence="2">Belongs to the membrane magnesium transporter (TC 1.A.67) family.</text>
</comment>
<sequence>MAGLARALQWISLLILLHAAYSTFDYLSQLKAVDRPQDHIPKDVTLEALLSLFLFVLGTVLASPTLAEITWAKEMDKRSIDEMDSRIGFMDLKHRGAVFFGSQ</sequence>
<dbReference type="InterPro" id="IPR018937">
    <property type="entry name" value="MMgT"/>
</dbReference>
<evidence type="ECO:0000256" key="3">
    <source>
        <dbReference type="ARBA" id="ARBA00022692"/>
    </source>
</evidence>
<feature type="signal peptide" evidence="7">
    <location>
        <begin position="1"/>
        <end position="22"/>
    </location>
</feature>
<evidence type="ECO:0000256" key="6">
    <source>
        <dbReference type="SAM" id="Phobius"/>
    </source>
</evidence>
<keyword evidence="4 6" id="KW-1133">Transmembrane helix</keyword>
<organism evidence="8 9">
    <name type="scientific">Serendipita indica (strain DSM 11827)</name>
    <name type="common">Root endophyte fungus</name>
    <name type="synonym">Piriformospora indica</name>
    <dbReference type="NCBI Taxonomy" id="1109443"/>
    <lineage>
        <taxon>Eukaryota</taxon>
        <taxon>Fungi</taxon>
        <taxon>Dikarya</taxon>
        <taxon>Basidiomycota</taxon>
        <taxon>Agaricomycotina</taxon>
        <taxon>Agaricomycetes</taxon>
        <taxon>Sebacinales</taxon>
        <taxon>Serendipitaceae</taxon>
        <taxon>Serendipita</taxon>
    </lineage>
</organism>
<dbReference type="OMA" id="CYGIVHL"/>
<proteinExistence type="inferred from homology"/>
<evidence type="ECO:0000313" key="8">
    <source>
        <dbReference type="EMBL" id="CCA71868.1"/>
    </source>
</evidence>
<dbReference type="TCDB" id="1.A.67.1.9">
    <property type="family name" value="the membrane mg(2+) transporter (mmgt) family"/>
</dbReference>
<evidence type="ECO:0000256" key="2">
    <source>
        <dbReference type="ARBA" id="ARBA00006109"/>
    </source>
</evidence>
<dbReference type="Pfam" id="PF10270">
    <property type="entry name" value="MMgT"/>
    <property type="match status" value="1"/>
</dbReference>